<dbReference type="AlphaFoldDB" id="A0A5C4Y9T8"/>
<feature type="transmembrane region" description="Helical" evidence="1">
    <location>
        <begin position="95"/>
        <end position="123"/>
    </location>
</feature>
<comment type="caution">
    <text evidence="3">The sequence shown here is derived from an EMBL/GenBank/DDBJ whole genome shotgun (WGS) entry which is preliminary data.</text>
</comment>
<keyword evidence="1" id="KW-0812">Transmembrane</keyword>
<feature type="transmembrane region" description="Helical" evidence="1">
    <location>
        <begin position="163"/>
        <end position="181"/>
    </location>
</feature>
<protein>
    <submittedName>
        <fullName evidence="3">Lantibiotic ABC transporter permease</fullName>
    </submittedName>
</protein>
<evidence type="ECO:0000256" key="1">
    <source>
        <dbReference type="SAM" id="Phobius"/>
    </source>
</evidence>
<reference evidence="3 4" key="1">
    <citation type="submission" date="2019-06" db="EMBL/GenBank/DDBJ databases">
        <title>Genome sequence of Deinococcus radiopugnans ATCC 19172.</title>
        <authorList>
            <person name="Maclea K.S."/>
            <person name="Maynard C.R."/>
        </authorList>
    </citation>
    <scope>NUCLEOTIDE SEQUENCE [LARGE SCALE GENOMIC DNA]</scope>
    <source>
        <strain evidence="3 4">ATCC 19172</strain>
    </source>
</reference>
<gene>
    <name evidence="3" type="ORF">FHR04_03300</name>
    <name evidence="2" type="ORF">HNQ04_001205</name>
</gene>
<dbReference type="Pfam" id="PF12730">
    <property type="entry name" value="ABC2_membrane_4"/>
    <property type="match status" value="1"/>
</dbReference>
<dbReference type="OrthoDB" id="9781996at2"/>
<keyword evidence="1" id="KW-1133">Transmembrane helix</keyword>
<dbReference type="RefSeq" id="WP_139400793.1">
    <property type="nucleotide sequence ID" value="NZ_JACHEW010000004.1"/>
</dbReference>
<evidence type="ECO:0000313" key="3">
    <source>
        <dbReference type="EMBL" id="TNM72338.1"/>
    </source>
</evidence>
<dbReference type="CDD" id="cd21809">
    <property type="entry name" value="ABC-2_lan_permease-like"/>
    <property type="match status" value="1"/>
</dbReference>
<dbReference type="EMBL" id="VDMO01000003">
    <property type="protein sequence ID" value="TNM72338.1"/>
    <property type="molecule type" value="Genomic_DNA"/>
</dbReference>
<feature type="transmembrane region" description="Helical" evidence="1">
    <location>
        <begin position="225"/>
        <end position="245"/>
    </location>
</feature>
<dbReference type="EMBL" id="JACHEW010000004">
    <property type="protein sequence ID" value="MBB6015973.1"/>
    <property type="molecule type" value="Genomic_DNA"/>
</dbReference>
<reference evidence="2 5" key="2">
    <citation type="submission" date="2020-08" db="EMBL/GenBank/DDBJ databases">
        <title>Genomic Encyclopedia of Type Strains, Phase IV (KMG-IV): sequencing the most valuable type-strain genomes for metagenomic binning, comparative biology and taxonomic classification.</title>
        <authorList>
            <person name="Goeker M."/>
        </authorList>
    </citation>
    <scope>NUCLEOTIDE SEQUENCE [LARGE SCALE GENOMIC DNA]</scope>
    <source>
        <strain evidence="2 5">DSM 12027</strain>
    </source>
</reference>
<keyword evidence="1" id="KW-0472">Membrane</keyword>
<proteinExistence type="predicted"/>
<evidence type="ECO:0000313" key="5">
    <source>
        <dbReference type="Proteomes" id="UP000629870"/>
    </source>
</evidence>
<evidence type="ECO:0000313" key="2">
    <source>
        <dbReference type="EMBL" id="MBB6015973.1"/>
    </source>
</evidence>
<organism evidence="3 4">
    <name type="scientific">Deinococcus radiopugnans ATCC 19172</name>
    <dbReference type="NCBI Taxonomy" id="585398"/>
    <lineage>
        <taxon>Bacteria</taxon>
        <taxon>Thermotogati</taxon>
        <taxon>Deinococcota</taxon>
        <taxon>Deinococci</taxon>
        <taxon>Deinococcales</taxon>
        <taxon>Deinococcaceae</taxon>
        <taxon>Deinococcus</taxon>
    </lineage>
</organism>
<feature type="transmembrane region" description="Helical" evidence="1">
    <location>
        <begin position="53"/>
        <end position="74"/>
    </location>
</feature>
<accession>A0A5C4Y9T8</accession>
<sequence length="248" mass="27018">MLWAELQKLRRSSLWLIAFFLPVLAVATGSINYAANRHTLTAGWSSATSQMMLFYGLLFFSVGVALIVATSWRSEHKGTNFYLLQTTSRSALHLFLAKLVAAWFPVVFMQLVFAVGGCLAGWLFLGLTGWPPTGYFTTLLLAGVAALPLIALQSLLSMWSKSFTTPVVLCLVLSLFSWIGLQGGALATLTSIVPQALITRTFSFGSSIVAESVRPSLSQLTTQGGLNLLLTAAFIWCSVWVMRVVKTR</sequence>
<dbReference type="Proteomes" id="UP000313988">
    <property type="component" value="Unassembled WGS sequence"/>
</dbReference>
<feature type="transmembrane region" description="Helical" evidence="1">
    <location>
        <begin position="135"/>
        <end position="156"/>
    </location>
</feature>
<keyword evidence="5" id="KW-1185">Reference proteome</keyword>
<evidence type="ECO:0000313" key="4">
    <source>
        <dbReference type="Proteomes" id="UP000313988"/>
    </source>
</evidence>
<dbReference type="Proteomes" id="UP000629870">
    <property type="component" value="Unassembled WGS sequence"/>
</dbReference>
<feature type="transmembrane region" description="Helical" evidence="1">
    <location>
        <begin position="12"/>
        <end position="33"/>
    </location>
</feature>
<name>A0A5C4Y9T8_9DEIO</name>